<comment type="caution">
    <text evidence="2">The sequence shown here is derived from an EMBL/GenBank/DDBJ whole genome shotgun (WGS) entry which is preliminary data.</text>
</comment>
<accession>A0A9D1VPE3</accession>
<evidence type="ECO:0000313" key="2">
    <source>
        <dbReference type="EMBL" id="HIX39030.1"/>
    </source>
</evidence>
<dbReference type="Pfam" id="PF06013">
    <property type="entry name" value="WXG100"/>
    <property type="match status" value="1"/>
</dbReference>
<dbReference type="Gene3D" id="1.10.287.1060">
    <property type="entry name" value="ESAT-6-like"/>
    <property type="match status" value="1"/>
</dbReference>
<name>A0A9D1VPE3_9FIRM</name>
<keyword evidence="1" id="KW-0175">Coiled coil</keyword>
<evidence type="ECO:0000256" key="1">
    <source>
        <dbReference type="SAM" id="Coils"/>
    </source>
</evidence>
<dbReference type="InterPro" id="IPR036689">
    <property type="entry name" value="ESAT-6-like_sf"/>
</dbReference>
<protein>
    <submittedName>
        <fullName evidence="2">WXG100 family type VII secretion target</fullName>
    </submittedName>
</protein>
<reference evidence="2" key="2">
    <citation type="submission" date="2021-04" db="EMBL/GenBank/DDBJ databases">
        <authorList>
            <person name="Gilroy R."/>
        </authorList>
    </citation>
    <scope>NUCLEOTIDE SEQUENCE</scope>
    <source>
        <strain evidence="2">ChiHjej12B11-1927</strain>
    </source>
</reference>
<dbReference type="Proteomes" id="UP000824230">
    <property type="component" value="Unassembled WGS sequence"/>
</dbReference>
<dbReference type="AlphaFoldDB" id="A0A9D1VPE3"/>
<reference evidence="2" key="1">
    <citation type="journal article" date="2021" name="PeerJ">
        <title>Extensive microbial diversity within the chicken gut microbiome revealed by metagenomics and culture.</title>
        <authorList>
            <person name="Gilroy R."/>
            <person name="Ravi A."/>
            <person name="Getino M."/>
            <person name="Pursley I."/>
            <person name="Horton D.L."/>
            <person name="Alikhan N.F."/>
            <person name="Baker D."/>
            <person name="Gharbi K."/>
            <person name="Hall N."/>
            <person name="Watson M."/>
            <person name="Adriaenssens E.M."/>
            <person name="Foster-Nyarko E."/>
            <person name="Jarju S."/>
            <person name="Secka A."/>
            <person name="Antonio M."/>
            <person name="Oren A."/>
            <person name="Chaudhuri R.R."/>
            <person name="La Ragione R."/>
            <person name="Hildebrand F."/>
            <person name="Pallen M.J."/>
        </authorList>
    </citation>
    <scope>NUCLEOTIDE SEQUENCE</scope>
    <source>
        <strain evidence="2">ChiHjej12B11-1927</strain>
    </source>
</reference>
<feature type="coiled-coil region" evidence="1">
    <location>
        <begin position="1"/>
        <end position="35"/>
    </location>
</feature>
<dbReference type="SUPFAM" id="SSF140453">
    <property type="entry name" value="EsxAB dimer-like"/>
    <property type="match status" value="1"/>
</dbReference>
<sequence length="104" mass="11690">MDLIEMNFRKAKEQAAQLEELAARLDNLAKKDIQETMQNLSGAWKGDSADAYIQKGNRLEENIVATAAKLKQIAATIRSTAQRTYETEMRAREIARERTYGGGN</sequence>
<gene>
    <name evidence="2" type="ORF">H9738_14380</name>
</gene>
<proteinExistence type="predicted"/>
<organism evidence="2 3">
    <name type="scientific">Candidatus Blautia pullistercoris</name>
    <dbReference type="NCBI Taxonomy" id="2838499"/>
    <lineage>
        <taxon>Bacteria</taxon>
        <taxon>Bacillati</taxon>
        <taxon>Bacillota</taxon>
        <taxon>Clostridia</taxon>
        <taxon>Lachnospirales</taxon>
        <taxon>Lachnospiraceae</taxon>
        <taxon>Blautia</taxon>
    </lineage>
</organism>
<evidence type="ECO:0000313" key="3">
    <source>
        <dbReference type="Proteomes" id="UP000824230"/>
    </source>
</evidence>
<dbReference type="EMBL" id="DXFG01000331">
    <property type="protein sequence ID" value="HIX39030.1"/>
    <property type="molecule type" value="Genomic_DNA"/>
</dbReference>
<dbReference type="InterPro" id="IPR010310">
    <property type="entry name" value="T7SS_ESAT-6-like"/>
</dbReference>